<dbReference type="InterPro" id="IPR013783">
    <property type="entry name" value="Ig-like_fold"/>
</dbReference>
<gene>
    <name evidence="3" type="ORF">C7B43_04645</name>
</gene>
<dbReference type="Proteomes" id="UP000242699">
    <property type="component" value="Unassembled WGS sequence"/>
</dbReference>
<feature type="domain" description="Big-1" evidence="2">
    <location>
        <begin position="685"/>
        <end position="773"/>
    </location>
</feature>
<evidence type="ECO:0000313" key="3">
    <source>
        <dbReference type="EMBL" id="PSR30763.1"/>
    </source>
</evidence>
<dbReference type="EMBL" id="PXYT01000007">
    <property type="protein sequence ID" value="PSR30763.1"/>
    <property type="molecule type" value="Genomic_DNA"/>
</dbReference>
<name>A0A2T2X8C3_9FIRM</name>
<sequence>MTRHRHVWLSAIFSGTLATFSFMPRIYAASNRPAVSQRNLSLMASGSVASNGSVKFQASLPGSTDPHMLYQFWLESEKGWSMIQDYSSSNMVRVPLKSGSYIAAVYGLTQSQFDQHQWSQAQIATAVINAGSQVQLSLGPSAVQEQGVSLKAHSTNLIDPVYQFWIENPNGQWTSSGGYQSSSSFRYVPPLAGTYRIIAYAKDRGAPNNGKDSVWSRVERMQAAPTETTVATIATHLDNPLPLLHNSHALLLGQSALVSCSIKDDHGNPLVDVPVEFTLTNDSNPSDHVSLPQGLNDTEVTNAQGMAESVLSLTNPENGYATSLAMNSGAIARITYQVTVPSAPGVAATNSVLFGAVQESGTAVANATGGVEKTASWGSPVYHLQYAFAENIDQSLGKPLTLKMPASFILPVSSNHSAATLQVHDNSQDLEPLETWSPKAVTIPEGFTRALLKLSRLNLPQGSVFKVTFTPKGKGTPYVRTISGPISQLAASIPIPPEMTGGTLSLTLSTPSLINSQEASGVNVTSLTWHTLSGSVVRVPVPPSDTAWQAAGVNYSVATDLNSSQAQKYLGSYYQSGVSYHVRVPVYPEVGDGVISEVMNHHTVSDFLVPSVNNGNNQNVLTDTQKAVPVAPKVMDTLPKMDWGSPYTVSSTQSGGAEFVGRLAIPGTHMAWPLMHSYAAFVAGSGLVSSYPSSWALAGQSVVVRAQVTDRFGNPAPWGTPVQWSVPTQITVLSRQGTTDGQGEAKIVLEANGLTKGLVSAKSPGYQVKIQDKDATGTSLALKWLPLRFAFTSRLARTYDTSSAQFVKRVPTQTLNASQSYEMGIQVLAGNEPLSGYGVEMDNKQGQTTPAITNSHGIAQWKITTNHYPAETWNVKSVSSSLDQGTILALNGSPDAGQGPVAGFPELKIPLSWQSESIPSLKWNVPPPALAAVGAKVPFTVLAKNADGNPLVNDPISFSLWGQKTAALNTGSVSTNAEGLAQVWVSGGQAGEEDTLEASSPKTTASVTTPLSWLKPLGVSQMVPLTLSLNAAKKPNILTVSFSRSVDPNSVLSNGSQFVVKNPHTGMVYQVHSLQVQGSQVALTLSNSNPDISAHSGIQVAVTPVTYNGITSIVSDTYQQAAPSSVVTAFAPSAPEIQATAQNGNLNVTVSNHGASIPSGQSVVIMPGSPSGSLAGLSGGEADVLSTSGVATLDSWKIPYQDQGAAKVTYVVSFDGKTFSVTG</sequence>
<comment type="caution">
    <text evidence="3">The sequence shown here is derived from an EMBL/GenBank/DDBJ whole genome shotgun (WGS) entry which is preliminary data.</text>
</comment>
<dbReference type="InterPro" id="IPR008964">
    <property type="entry name" value="Invasin/intimin_cell_adhesion"/>
</dbReference>
<accession>A0A2T2X8C3</accession>
<feature type="domain" description="Big-1" evidence="2">
    <location>
        <begin position="919"/>
        <end position="1010"/>
    </location>
</feature>
<reference evidence="3 4" key="1">
    <citation type="journal article" date="2014" name="BMC Genomics">
        <title>Comparison of environmental and isolate Sulfobacillus genomes reveals diverse carbon, sulfur, nitrogen, and hydrogen metabolisms.</title>
        <authorList>
            <person name="Justice N.B."/>
            <person name="Norman A."/>
            <person name="Brown C.T."/>
            <person name="Singh A."/>
            <person name="Thomas B.C."/>
            <person name="Banfield J.F."/>
        </authorList>
    </citation>
    <scope>NUCLEOTIDE SEQUENCE [LARGE SCALE GENOMIC DNA]</scope>
    <source>
        <strain evidence="3">AMDSBA1</strain>
    </source>
</reference>
<dbReference type="Gene3D" id="2.60.40.10">
    <property type="entry name" value="Immunoglobulins"/>
    <property type="match status" value="3"/>
</dbReference>
<dbReference type="AlphaFoldDB" id="A0A2T2X8C3"/>
<evidence type="ECO:0000313" key="4">
    <source>
        <dbReference type="Proteomes" id="UP000242699"/>
    </source>
</evidence>
<proteinExistence type="inferred from homology"/>
<comment type="similarity">
    <text evidence="1">Belongs to the intimin/invasin family.</text>
</comment>
<dbReference type="SMART" id="SM00634">
    <property type="entry name" value="BID_1"/>
    <property type="match status" value="2"/>
</dbReference>
<evidence type="ECO:0000256" key="1">
    <source>
        <dbReference type="ARBA" id="ARBA00010116"/>
    </source>
</evidence>
<protein>
    <recommendedName>
        <fullName evidence="2">Big-1 domain-containing protein</fullName>
    </recommendedName>
</protein>
<dbReference type="SUPFAM" id="SSF49373">
    <property type="entry name" value="Invasin/intimin cell-adhesion fragments"/>
    <property type="match status" value="2"/>
</dbReference>
<organism evidence="3 4">
    <name type="scientific">Sulfobacillus benefaciens</name>
    <dbReference type="NCBI Taxonomy" id="453960"/>
    <lineage>
        <taxon>Bacteria</taxon>
        <taxon>Bacillati</taxon>
        <taxon>Bacillota</taxon>
        <taxon>Clostridia</taxon>
        <taxon>Eubacteriales</taxon>
        <taxon>Clostridiales Family XVII. Incertae Sedis</taxon>
        <taxon>Sulfobacillus</taxon>
    </lineage>
</organism>
<evidence type="ECO:0000259" key="2">
    <source>
        <dbReference type="SMART" id="SM00634"/>
    </source>
</evidence>
<dbReference type="InterPro" id="IPR003344">
    <property type="entry name" value="Big_1_dom"/>
</dbReference>